<accession>X6LV59</accession>
<organism evidence="1 2">
    <name type="scientific">Reticulomyxa filosa</name>
    <dbReference type="NCBI Taxonomy" id="46433"/>
    <lineage>
        <taxon>Eukaryota</taxon>
        <taxon>Sar</taxon>
        <taxon>Rhizaria</taxon>
        <taxon>Retaria</taxon>
        <taxon>Foraminifera</taxon>
        <taxon>Monothalamids</taxon>
        <taxon>Reticulomyxidae</taxon>
        <taxon>Reticulomyxa</taxon>
    </lineage>
</organism>
<dbReference type="Proteomes" id="UP000023152">
    <property type="component" value="Unassembled WGS sequence"/>
</dbReference>
<gene>
    <name evidence="1" type="ORF">RFI_32778</name>
</gene>
<reference evidence="1 2" key="1">
    <citation type="journal article" date="2013" name="Curr. Biol.">
        <title>The Genome of the Foraminiferan Reticulomyxa filosa.</title>
        <authorList>
            <person name="Glockner G."/>
            <person name="Hulsmann N."/>
            <person name="Schleicher M."/>
            <person name="Noegel A.A."/>
            <person name="Eichinger L."/>
            <person name="Gallinger C."/>
            <person name="Pawlowski J."/>
            <person name="Sierra R."/>
            <person name="Euteneuer U."/>
            <person name="Pillet L."/>
            <person name="Moustafa A."/>
            <person name="Platzer M."/>
            <person name="Groth M."/>
            <person name="Szafranski K."/>
            <person name="Schliwa M."/>
        </authorList>
    </citation>
    <scope>NUCLEOTIDE SEQUENCE [LARGE SCALE GENOMIC DNA]</scope>
</reference>
<dbReference type="AlphaFoldDB" id="X6LV59"/>
<dbReference type="EMBL" id="ASPP01029133">
    <property type="protein sequence ID" value="ETO04615.1"/>
    <property type="molecule type" value="Genomic_DNA"/>
</dbReference>
<sequence>MKGLKHNKSRVHKLYVALLTIIPIKWNQTQLDNLVAYLIQNGHKYKNKNVRYSRAESLGRIAMKLNSQQFKNTVKCLMNGINNDKENPFVQKYCAYSLERVLPKMKGIWKC</sequence>
<protein>
    <recommendedName>
        <fullName evidence="3">HEAT repeat domain-containing protein</fullName>
    </recommendedName>
</protein>
<proteinExistence type="predicted"/>
<evidence type="ECO:0000313" key="2">
    <source>
        <dbReference type="Proteomes" id="UP000023152"/>
    </source>
</evidence>
<evidence type="ECO:0000313" key="1">
    <source>
        <dbReference type="EMBL" id="ETO04615.1"/>
    </source>
</evidence>
<comment type="caution">
    <text evidence="1">The sequence shown here is derived from an EMBL/GenBank/DDBJ whole genome shotgun (WGS) entry which is preliminary data.</text>
</comment>
<dbReference type="SUPFAM" id="SSF48371">
    <property type="entry name" value="ARM repeat"/>
    <property type="match status" value="1"/>
</dbReference>
<keyword evidence="2" id="KW-1185">Reference proteome</keyword>
<dbReference type="InterPro" id="IPR016024">
    <property type="entry name" value="ARM-type_fold"/>
</dbReference>
<name>X6LV59_RETFI</name>
<evidence type="ECO:0008006" key="3">
    <source>
        <dbReference type="Google" id="ProtNLM"/>
    </source>
</evidence>